<sequence length="141" mass="15937">MLGHGWLQIKNNRDAIAILMGLRRHLLEELKQAFPDEVKAYREIHASSADVSYTRTPLNTCKHQYYFLDFSSSPERSKSFAEMGVSSFFVLLCLILRASSVLVCNGGITSSFFRKVEPSVDMPFDSDVFRVPPGYNAPQQV</sequence>
<accession>A0A7J7LW04</accession>
<keyword evidence="2" id="KW-1185">Reference proteome</keyword>
<name>A0A7J7LW04_9MAGN</name>
<reference evidence="1 2" key="1">
    <citation type="journal article" date="2020" name="IScience">
        <title>Genome Sequencing of the Endangered Kingdonia uniflora (Circaeasteraceae, Ranunculales) Reveals Potential Mechanisms of Evolutionary Specialization.</title>
        <authorList>
            <person name="Sun Y."/>
            <person name="Deng T."/>
            <person name="Zhang A."/>
            <person name="Moore M.J."/>
            <person name="Landis J.B."/>
            <person name="Lin N."/>
            <person name="Zhang H."/>
            <person name="Zhang X."/>
            <person name="Huang J."/>
            <person name="Zhang X."/>
            <person name="Sun H."/>
            <person name="Wang H."/>
        </authorList>
    </citation>
    <scope>NUCLEOTIDE SEQUENCE [LARGE SCALE GENOMIC DNA]</scope>
    <source>
        <strain evidence="1">TB1705</strain>
        <tissue evidence="1">Leaf</tissue>
    </source>
</reference>
<organism evidence="1 2">
    <name type="scientific">Kingdonia uniflora</name>
    <dbReference type="NCBI Taxonomy" id="39325"/>
    <lineage>
        <taxon>Eukaryota</taxon>
        <taxon>Viridiplantae</taxon>
        <taxon>Streptophyta</taxon>
        <taxon>Embryophyta</taxon>
        <taxon>Tracheophyta</taxon>
        <taxon>Spermatophyta</taxon>
        <taxon>Magnoliopsida</taxon>
        <taxon>Ranunculales</taxon>
        <taxon>Circaeasteraceae</taxon>
        <taxon>Kingdonia</taxon>
    </lineage>
</organism>
<gene>
    <name evidence="1" type="ORF">GIB67_009028</name>
</gene>
<dbReference type="EMBL" id="JACGCM010001965">
    <property type="protein sequence ID" value="KAF6146742.1"/>
    <property type="molecule type" value="Genomic_DNA"/>
</dbReference>
<comment type="caution">
    <text evidence="1">The sequence shown here is derived from an EMBL/GenBank/DDBJ whole genome shotgun (WGS) entry which is preliminary data.</text>
</comment>
<proteinExistence type="predicted"/>
<protein>
    <submittedName>
        <fullName evidence="1">Uncharacterized protein</fullName>
    </submittedName>
</protein>
<evidence type="ECO:0000313" key="1">
    <source>
        <dbReference type="EMBL" id="KAF6146742.1"/>
    </source>
</evidence>
<evidence type="ECO:0000313" key="2">
    <source>
        <dbReference type="Proteomes" id="UP000541444"/>
    </source>
</evidence>
<dbReference type="AlphaFoldDB" id="A0A7J7LW04"/>
<dbReference type="Proteomes" id="UP000541444">
    <property type="component" value="Unassembled WGS sequence"/>
</dbReference>